<comment type="caution">
    <text evidence="1">The sequence shown here is derived from an EMBL/GenBank/DDBJ whole genome shotgun (WGS) entry which is preliminary data.</text>
</comment>
<dbReference type="EMBL" id="JAUEPP010000004">
    <property type="protein sequence ID" value="KAK3345471.1"/>
    <property type="molecule type" value="Genomic_DNA"/>
</dbReference>
<protein>
    <submittedName>
        <fullName evidence="1">Uncharacterized protein</fullName>
    </submittedName>
</protein>
<organism evidence="1 2">
    <name type="scientific">Neurospora tetraspora</name>
    <dbReference type="NCBI Taxonomy" id="94610"/>
    <lineage>
        <taxon>Eukaryota</taxon>
        <taxon>Fungi</taxon>
        <taxon>Dikarya</taxon>
        <taxon>Ascomycota</taxon>
        <taxon>Pezizomycotina</taxon>
        <taxon>Sordariomycetes</taxon>
        <taxon>Sordariomycetidae</taxon>
        <taxon>Sordariales</taxon>
        <taxon>Sordariaceae</taxon>
        <taxon>Neurospora</taxon>
    </lineage>
</organism>
<accession>A0AAE0MSP2</accession>
<dbReference type="Proteomes" id="UP001278500">
    <property type="component" value="Unassembled WGS sequence"/>
</dbReference>
<reference evidence="1" key="1">
    <citation type="journal article" date="2023" name="Mol. Phylogenet. Evol.">
        <title>Genome-scale phylogeny and comparative genomics of the fungal order Sordariales.</title>
        <authorList>
            <person name="Hensen N."/>
            <person name="Bonometti L."/>
            <person name="Westerberg I."/>
            <person name="Brannstrom I.O."/>
            <person name="Guillou S."/>
            <person name="Cros-Aarteil S."/>
            <person name="Calhoun S."/>
            <person name="Haridas S."/>
            <person name="Kuo A."/>
            <person name="Mondo S."/>
            <person name="Pangilinan J."/>
            <person name="Riley R."/>
            <person name="LaButti K."/>
            <person name="Andreopoulos B."/>
            <person name="Lipzen A."/>
            <person name="Chen C."/>
            <person name="Yan M."/>
            <person name="Daum C."/>
            <person name="Ng V."/>
            <person name="Clum A."/>
            <person name="Steindorff A."/>
            <person name="Ohm R.A."/>
            <person name="Martin F."/>
            <person name="Silar P."/>
            <person name="Natvig D.O."/>
            <person name="Lalanne C."/>
            <person name="Gautier V."/>
            <person name="Ament-Velasquez S.L."/>
            <person name="Kruys A."/>
            <person name="Hutchinson M.I."/>
            <person name="Powell A.J."/>
            <person name="Barry K."/>
            <person name="Miller A.N."/>
            <person name="Grigoriev I.V."/>
            <person name="Debuchy R."/>
            <person name="Gladieux P."/>
            <person name="Hiltunen Thoren M."/>
            <person name="Johannesson H."/>
        </authorList>
    </citation>
    <scope>NUCLEOTIDE SEQUENCE</scope>
    <source>
        <strain evidence="1">CBS 560.94</strain>
    </source>
</reference>
<name>A0AAE0MSP2_9PEZI</name>
<proteinExistence type="predicted"/>
<sequence length="109" mass="12182">MINLYKRGINSFDGQSQHAHLMRTVCDADIANLPLYAVAVRRGDLASPGTSDEEELNKIMVKETVYVNVYIALRRCSTQPNHTGPLRFTKVRFGFGLLEIIPAFCVEAP</sequence>
<dbReference type="GeneID" id="87864030"/>
<gene>
    <name evidence="1" type="ORF">B0H65DRAFT_466758</name>
</gene>
<evidence type="ECO:0000313" key="2">
    <source>
        <dbReference type="Proteomes" id="UP001278500"/>
    </source>
</evidence>
<dbReference type="RefSeq" id="XP_062682084.1">
    <property type="nucleotide sequence ID" value="XM_062826876.1"/>
</dbReference>
<keyword evidence="2" id="KW-1185">Reference proteome</keyword>
<reference evidence="1" key="2">
    <citation type="submission" date="2023-06" db="EMBL/GenBank/DDBJ databases">
        <authorList>
            <consortium name="Lawrence Berkeley National Laboratory"/>
            <person name="Haridas S."/>
            <person name="Hensen N."/>
            <person name="Bonometti L."/>
            <person name="Westerberg I."/>
            <person name="Brannstrom I.O."/>
            <person name="Guillou S."/>
            <person name="Cros-Aarteil S."/>
            <person name="Calhoun S."/>
            <person name="Kuo A."/>
            <person name="Mondo S."/>
            <person name="Pangilinan J."/>
            <person name="Riley R."/>
            <person name="Labutti K."/>
            <person name="Andreopoulos B."/>
            <person name="Lipzen A."/>
            <person name="Chen C."/>
            <person name="Yanf M."/>
            <person name="Daum C."/>
            <person name="Ng V."/>
            <person name="Clum A."/>
            <person name="Steindorff A."/>
            <person name="Ohm R."/>
            <person name="Martin F."/>
            <person name="Silar P."/>
            <person name="Natvig D."/>
            <person name="Lalanne C."/>
            <person name="Gautier V."/>
            <person name="Ament-Velasquez S.L."/>
            <person name="Kruys A."/>
            <person name="Hutchinson M.I."/>
            <person name="Powell A.J."/>
            <person name="Barry K."/>
            <person name="Miller A.N."/>
            <person name="Grigoriev I.V."/>
            <person name="Debuchy R."/>
            <person name="Gladieux P."/>
            <person name="Thoren M.H."/>
            <person name="Johannesson H."/>
        </authorList>
    </citation>
    <scope>NUCLEOTIDE SEQUENCE</scope>
    <source>
        <strain evidence="1">CBS 560.94</strain>
    </source>
</reference>
<dbReference type="AlphaFoldDB" id="A0AAE0MSP2"/>
<evidence type="ECO:0000313" key="1">
    <source>
        <dbReference type="EMBL" id="KAK3345471.1"/>
    </source>
</evidence>